<comment type="caution">
    <text evidence="2">The sequence shown here is derived from an EMBL/GenBank/DDBJ whole genome shotgun (WGS) entry which is preliminary data.</text>
</comment>
<feature type="region of interest" description="Disordered" evidence="1">
    <location>
        <begin position="1"/>
        <end position="26"/>
    </location>
</feature>
<reference evidence="2" key="2">
    <citation type="submission" date="2020-09" db="EMBL/GenBank/DDBJ databases">
        <authorList>
            <person name="Sun Q."/>
            <person name="Ohkuma M."/>
        </authorList>
    </citation>
    <scope>NUCLEOTIDE SEQUENCE</scope>
    <source>
        <strain evidence="2">JCM 3276</strain>
    </source>
</reference>
<proteinExistence type="predicted"/>
<protein>
    <submittedName>
        <fullName evidence="2">Uncharacterized protein</fullName>
    </submittedName>
</protein>
<dbReference type="AlphaFoldDB" id="A0A918L8N4"/>
<gene>
    <name evidence="2" type="ORF">GCM10010171_12710</name>
</gene>
<accession>A0A918L8N4</accession>
<evidence type="ECO:0000313" key="3">
    <source>
        <dbReference type="Proteomes" id="UP000660680"/>
    </source>
</evidence>
<evidence type="ECO:0000313" key="2">
    <source>
        <dbReference type="EMBL" id="GGS21462.1"/>
    </source>
</evidence>
<feature type="region of interest" description="Disordered" evidence="1">
    <location>
        <begin position="38"/>
        <end position="58"/>
    </location>
</feature>
<evidence type="ECO:0000256" key="1">
    <source>
        <dbReference type="SAM" id="MobiDB-lite"/>
    </source>
</evidence>
<feature type="region of interest" description="Disordered" evidence="1">
    <location>
        <begin position="78"/>
        <end position="131"/>
    </location>
</feature>
<feature type="compositionally biased region" description="Polar residues" evidence="1">
    <location>
        <begin position="96"/>
        <end position="105"/>
    </location>
</feature>
<dbReference type="EMBL" id="BMRB01000001">
    <property type="protein sequence ID" value="GGS21462.1"/>
    <property type="molecule type" value="Genomic_DNA"/>
</dbReference>
<organism evidence="2 3">
    <name type="scientific">Actinokineospora fastidiosa</name>
    <dbReference type="NCBI Taxonomy" id="1816"/>
    <lineage>
        <taxon>Bacteria</taxon>
        <taxon>Bacillati</taxon>
        <taxon>Actinomycetota</taxon>
        <taxon>Actinomycetes</taxon>
        <taxon>Pseudonocardiales</taxon>
        <taxon>Pseudonocardiaceae</taxon>
        <taxon>Actinokineospora</taxon>
    </lineage>
</organism>
<name>A0A918L8N4_9PSEU</name>
<keyword evidence="3" id="KW-1185">Reference proteome</keyword>
<dbReference type="Proteomes" id="UP000660680">
    <property type="component" value="Unassembled WGS sequence"/>
</dbReference>
<reference evidence="2" key="1">
    <citation type="journal article" date="2014" name="Int. J. Syst. Evol. Microbiol.">
        <title>Complete genome sequence of Corynebacterium casei LMG S-19264T (=DSM 44701T), isolated from a smear-ripened cheese.</title>
        <authorList>
            <consortium name="US DOE Joint Genome Institute (JGI-PGF)"/>
            <person name="Walter F."/>
            <person name="Albersmeier A."/>
            <person name="Kalinowski J."/>
            <person name="Ruckert C."/>
        </authorList>
    </citation>
    <scope>NUCLEOTIDE SEQUENCE</scope>
    <source>
        <strain evidence="2">JCM 3276</strain>
    </source>
</reference>
<sequence length="131" mass="14375">MGALARAAPRSPEPGKSLGSTQLPTVSVDLGSRYLIRSPTQRRYTQSQEPADSIPQQNFRYPLCYTLSSFAIHRTVTEATKPAAHGSQPDHKRQSPQDGQSNHFPSPTRKADYVTPPVGPPRTPATRPHPH</sequence>